<gene>
    <name evidence="1" type="ORF">SAMN04487861_1115</name>
</gene>
<accession>A0A1I3EP06</accession>
<sequence length="281" mass="31474">MSLVTIYPDFYKDFQCKADKCQHTCCAGWEIDIDEKTAGKYQTLPGALGDTIRENIIAVAGTWQFRLRADDRCPFLRADGLCELIRTAGESVLCDICTNHPRFFVTVGPYELAGVGLSCEKSCELLLAGSGPLSFHDEDGTKVTLSSLLQQLGLQLPAEDLCYQRGLTREDAVFVLDCLQQTEPIDAAWTAQLAQLREMQLAADAGVPQVFDRIYQYILYRALEHVPVYGMGAVLSYAQLNTDYIYLSEQLTGQLDESIRRWSEQIEYSTENVRILLESLA</sequence>
<dbReference type="AlphaFoldDB" id="A0A1I3EP06"/>
<keyword evidence="1" id="KW-0489">Methyltransferase</keyword>
<dbReference type="OrthoDB" id="86584at2"/>
<dbReference type="GO" id="GO:0032259">
    <property type="term" value="P:methylation"/>
    <property type="evidence" value="ECO:0007669"/>
    <property type="project" value="UniProtKB-KW"/>
</dbReference>
<dbReference type="NCBIfam" id="NF038110">
    <property type="entry name" value="Lys_methyl_FliB"/>
    <property type="match status" value="1"/>
</dbReference>
<proteinExistence type="predicted"/>
<keyword evidence="1" id="KW-0808">Transferase</keyword>
<evidence type="ECO:0000313" key="1">
    <source>
        <dbReference type="EMBL" id="SFI00560.1"/>
    </source>
</evidence>
<reference evidence="1 2" key="1">
    <citation type="submission" date="2016-10" db="EMBL/GenBank/DDBJ databases">
        <authorList>
            <person name="de Groot N.N."/>
        </authorList>
    </citation>
    <scope>NUCLEOTIDE SEQUENCE [LARGE SCALE GENOMIC DNA]</scope>
    <source>
        <strain evidence="1 2">Z108</strain>
    </source>
</reference>
<protein>
    <submittedName>
        <fullName evidence="1">Lysine-N-methylase</fullName>
    </submittedName>
</protein>
<evidence type="ECO:0000313" key="2">
    <source>
        <dbReference type="Proteomes" id="UP000183639"/>
    </source>
</evidence>
<organism evidence="1 2">
    <name type="scientific">Selenomonas ruminantium</name>
    <dbReference type="NCBI Taxonomy" id="971"/>
    <lineage>
        <taxon>Bacteria</taxon>
        <taxon>Bacillati</taxon>
        <taxon>Bacillota</taxon>
        <taxon>Negativicutes</taxon>
        <taxon>Selenomonadales</taxon>
        <taxon>Selenomonadaceae</taxon>
        <taxon>Selenomonas</taxon>
    </lineage>
</organism>
<dbReference type="GO" id="GO:0008168">
    <property type="term" value="F:methyltransferase activity"/>
    <property type="evidence" value="ECO:0007669"/>
    <property type="project" value="UniProtKB-KW"/>
</dbReference>
<dbReference type="Proteomes" id="UP000183639">
    <property type="component" value="Unassembled WGS sequence"/>
</dbReference>
<name>A0A1I3EP06_SELRU</name>
<dbReference type="EMBL" id="FOQK01000011">
    <property type="protein sequence ID" value="SFI00560.1"/>
    <property type="molecule type" value="Genomic_DNA"/>
</dbReference>